<accession>A0A494XCE4</accession>
<name>A0A494XCE4_9BURK</name>
<comment type="caution">
    <text evidence="1">The sequence shown here is derived from an EMBL/GenBank/DDBJ whole genome shotgun (WGS) entry which is preliminary data.</text>
</comment>
<dbReference type="OrthoDB" id="7593194at2"/>
<evidence type="ECO:0000313" key="1">
    <source>
        <dbReference type="EMBL" id="RKP48178.1"/>
    </source>
</evidence>
<dbReference type="AlphaFoldDB" id="A0A494XCE4"/>
<evidence type="ECO:0000313" key="2">
    <source>
        <dbReference type="Proteomes" id="UP000280434"/>
    </source>
</evidence>
<dbReference type="EMBL" id="RBZV01000004">
    <property type="protein sequence ID" value="RKP48178.1"/>
    <property type="molecule type" value="Genomic_DNA"/>
</dbReference>
<sequence>MYANVFDPVVFIFDGSAVPLPEVEGKRYLFNAGGFPEFVSGPKGTPIDLAPDNPDLDLGTKYTGIEHTRKTIAGDPPYEITLFNFHQNEVHYRALRATRETAQAFGMTLLKSGQSIPFEYEGLVSTKYEYGKWAGHQSPYLERSRRRELLPWNPTDLEYHAFTHAFFSQDKHLPLVVSVARWRPYVNEISLADLWVAPGDALVLPPKFFPPPPAEGTPPDKRRRSIIDLHGNRNSALACWFDGSRSTLTTETILANPIVMAAELTKPHYHEEVTGTRHTKLAG</sequence>
<proteinExistence type="predicted"/>
<gene>
    <name evidence="1" type="ORF">D7S89_12610</name>
</gene>
<dbReference type="RefSeq" id="WP_121278029.1">
    <property type="nucleotide sequence ID" value="NZ_RBZV01000004.1"/>
</dbReference>
<organism evidence="1 2">
    <name type="scientific">Trinickia fusca</name>
    <dbReference type="NCBI Taxonomy" id="2419777"/>
    <lineage>
        <taxon>Bacteria</taxon>
        <taxon>Pseudomonadati</taxon>
        <taxon>Pseudomonadota</taxon>
        <taxon>Betaproteobacteria</taxon>
        <taxon>Burkholderiales</taxon>
        <taxon>Burkholderiaceae</taxon>
        <taxon>Trinickia</taxon>
    </lineage>
</organism>
<protein>
    <submittedName>
        <fullName evidence="1">Uncharacterized protein</fullName>
    </submittedName>
</protein>
<reference evidence="1 2" key="1">
    <citation type="submission" date="2018-10" db="EMBL/GenBank/DDBJ databases">
        <title>Paraburkholderia sp. 7MK8-2, isolated from soil.</title>
        <authorList>
            <person name="Gao Z.-H."/>
            <person name="Qiu L.-H."/>
        </authorList>
    </citation>
    <scope>NUCLEOTIDE SEQUENCE [LARGE SCALE GENOMIC DNA]</scope>
    <source>
        <strain evidence="1 2">7MK8-2</strain>
    </source>
</reference>
<dbReference type="Proteomes" id="UP000280434">
    <property type="component" value="Unassembled WGS sequence"/>
</dbReference>
<keyword evidence="2" id="KW-1185">Reference proteome</keyword>